<protein>
    <submittedName>
        <fullName evidence="1">Uncharacterized protein</fullName>
    </submittedName>
</protein>
<dbReference type="EMBL" id="LMCB01000060">
    <property type="protein sequence ID" value="KZL15741.1"/>
    <property type="molecule type" value="Genomic_DNA"/>
</dbReference>
<dbReference type="Proteomes" id="UP000076577">
    <property type="component" value="Unassembled WGS sequence"/>
</dbReference>
<sequence length="31" mass="3456">MFKKGQFDGWIRSVGGGTEVSFINRLFGIHA</sequence>
<dbReference type="STRING" id="989403.SAMN05421798_1762"/>
<proteinExistence type="predicted"/>
<reference evidence="1 2" key="1">
    <citation type="journal article" date="2016" name="Front. Microbiol.">
        <title>Comparative Genomic Analysis Reveals a Diverse Repertoire of Genes Involved in Prokaryote-Eukaryote Interactions within the Pseudovibrio Genus.</title>
        <authorList>
            <person name="Romano S."/>
            <person name="Fernandez-Guerra A."/>
            <person name="Reen F.J."/>
            <person name="Glockner F.O."/>
            <person name="Crowley S.P."/>
            <person name="O'Sullivan O."/>
            <person name="Cotter P.D."/>
            <person name="Adams C."/>
            <person name="Dobson A.D."/>
            <person name="O'Gara F."/>
        </authorList>
    </citation>
    <scope>NUCLEOTIDE SEQUENCE [LARGE SCALE GENOMIC DNA]</scope>
    <source>
        <strain evidence="1 2">Ad2</strain>
    </source>
</reference>
<evidence type="ECO:0000313" key="2">
    <source>
        <dbReference type="Proteomes" id="UP000076577"/>
    </source>
</evidence>
<name>A0A165VZZ1_9HYPH</name>
<evidence type="ECO:0000313" key="1">
    <source>
        <dbReference type="EMBL" id="KZL15741.1"/>
    </source>
</evidence>
<accession>A0A165VZZ1</accession>
<comment type="caution">
    <text evidence="1">The sequence shown here is derived from an EMBL/GenBank/DDBJ whole genome shotgun (WGS) entry which is preliminary data.</text>
</comment>
<dbReference type="AlphaFoldDB" id="A0A165VZZ1"/>
<gene>
    <name evidence="1" type="ORF">PsAD2_03541</name>
</gene>
<keyword evidence="2" id="KW-1185">Reference proteome</keyword>
<organism evidence="1 2">
    <name type="scientific">Pseudovibrio axinellae</name>
    <dbReference type="NCBI Taxonomy" id="989403"/>
    <lineage>
        <taxon>Bacteria</taxon>
        <taxon>Pseudomonadati</taxon>
        <taxon>Pseudomonadota</taxon>
        <taxon>Alphaproteobacteria</taxon>
        <taxon>Hyphomicrobiales</taxon>
        <taxon>Stappiaceae</taxon>
        <taxon>Pseudovibrio</taxon>
    </lineage>
</organism>